<reference evidence="1" key="1">
    <citation type="journal article" date="2019" name="MBio">
        <title>Virus Genomes from Deep Sea Sediments Expand the Ocean Megavirome and Support Independent Origins of Viral Gigantism.</title>
        <authorList>
            <person name="Backstrom D."/>
            <person name="Yutin N."/>
            <person name="Jorgensen S.L."/>
            <person name="Dharamshi J."/>
            <person name="Homa F."/>
            <person name="Zaremba-Niedwiedzka K."/>
            <person name="Spang A."/>
            <person name="Wolf Y.I."/>
            <person name="Koonin E.V."/>
            <person name="Ettema T.J."/>
        </authorList>
    </citation>
    <scope>NUCLEOTIDE SEQUENCE</scope>
</reference>
<accession>A0A481YY97</accession>
<sequence>MSICATVVVLFLVLSGVSAGVTGGDFELDGNAISDGNFDWDSPQGVFSGIIADPAPQSIFTTGGSKDTRDLSSWRHTTGVVPDKDDITHAYATARLINGSLVIFFGADRYSQAGDAAMGFNFFQDDVQLLSNGRFSGERREGDLLVVANFGSSQDNIVFEYQNGDFVQVLSSQNSVCGSQPDQDVCSIVNSISTPSPWPYQPKSGSANIFPAEGFFEGGIDLGRVFVGRQVPCFSSFLAVSRSSSSITSQLKDFVLGSFELCGLEIELDCHGGGPDNTNTIFVYDYTVTVRNTGFGALDNVSVVFDGVTLFPSLPAGSTQTVNGSFTSLESAPSIGNASASAVIDGKVINATSSPATCPSVVVPTEIDVVVNCDFVAPDINESHFVYNFSGIVSNTGFGNLNLTSLTIFGGTETVNMNVAGVVLSPLPASNAVGFFGKLSSTVSISDLVAQVFGVDYQGFTVSDLSNSSVCPLLNVVPSVSVNKTCIAELVNFGIYLTVKVTYFGYVCNTGDLRLDNVSVTESSTSNDNVFYVGSVLQNNCVFYNSTYFPIIPAVDFTDTVSVNSTATLGFGSYMANSSASCGICPV</sequence>
<evidence type="ECO:0000313" key="1">
    <source>
        <dbReference type="EMBL" id="QBK87837.1"/>
    </source>
</evidence>
<name>A0A481YY97_9VIRU</name>
<gene>
    <name evidence="1" type="ORF">LCMAC202_01830</name>
</gene>
<dbReference type="EMBL" id="MK500370">
    <property type="protein sequence ID" value="QBK87837.1"/>
    <property type="molecule type" value="Genomic_DNA"/>
</dbReference>
<organism evidence="1">
    <name type="scientific">Marseillevirus LCMAC202</name>
    <dbReference type="NCBI Taxonomy" id="2506606"/>
    <lineage>
        <taxon>Viruses</taxon>
        <taxon>Varidnaviria</taxon>
        <taxon>Bamfordvirae</taxon>
        <taxon>Nucleocytoviricota</taxon>
        <taxon>Megaviricetes</taxon>
        <taxon>Pimascovirales</taxon>
        <taxon>Pimascovirales incertae sedis</taxon>
        <taxon>Marseilleviridae</taxon>
    </lineage>
</organism>
<protein>
    <submittedName>
        <fullName evidence="1">Uncharacterized protein</fullName>
    </submittedName>
</protein>
<proteinExistence type="predicted"/>